<name>A0A178W188_ARATH</name>
<dbReference type="SUPFAM" id="SSF49764">
    <property type="entry name" value="HSP20-like chaperones"/>
    <property type="match status" value="1"/>
</dbReference>
<dbReference type="InterPro" id="IPR045147">
    <property type="entry name" value="ARI3A/B/C"/>
</dbReference>
<protein>
    <recommendedName>
        <fullName evidence="5">SHSP domain-containing protein</fullName>
    </recommendedName>
</protein>
<proteinExistence type="inferred from homology"/>
<dbReference type="InterPro" id="IPR008978">
    <property type="entry name" value="HSP20-like_chaperone"/>
</dbReference>
<evidence type="ECO:0000259" key="5">
    <source>
        <dbReference type="PROSITE" id="PS01031"/>
    </source>
</evidence>
<dbReference type="PANTHER" id="PTHR15348:SF17">
    <property type="entry name" value="AT-RICH INTERACTIVE DOMAIN-CONTAINING PROTEIN 5"/>
    <property type="match status" value="1"/>
</dbReference>
<organism evidence="6 7">
    <name type="scientific">Arabidopsis thaliana</name>
    <name type="common">Mouse-ear cress</name>
    <dbReference type="NCBI Taxonomy" id="3702"/>
    <lineage>
        <taxon>Eukaryota</taxon>
        <taxon>Viridiplantae</taxon>
        <taxon>Streptophyta</taxon>
        <taxon>Embryophyta</taxon>
        <taxon>Tracheophyta</taxon>
        <taxon>Spermatophyta</taxon>
        <taxon>Magnoliopsida</taxon>
        <taxon>eudicotyledons</taxon>
        <taxon>Gunneridae</taxon>
        <taxon>Pentapetalae</taxon>
        <taxon>rosids</taxon>
        <taxon>malvids</taxon>
        <taxon>Brassicales</taxon>
        <taxon>Brassicaceae</taxon>
        <taxon>Camelineae</taxon>
        <taxon>Arabidopsis</taxon>
    </lineage>
</organism>
<evidence type="ECO:0000313" key="6">
    <source>
        <dbReference type="EMBL" id="OAP12279.1"/>
    </source>
</evidence>
<keyword evidence="3" id="KW-0539">Nucleus</keyword>
<gene>
    <name evidence="6" type="ordered locus">AXX17_At1g70980</name>
</gene>
<dbReference type="ExpressionAtlas" id="A0A178W188">
    <property type="expression patterns" value="baseline and differential"/>
</dbReference>
<evidence type="ECO:0000256" key="2">
    <source>
        <dbReference type="ARBA" id="ARBA00023163"/>
    </source>
</evidence>
<dbReference type="EMBL" id="LUHQ01000001">
    <property type="protein sequence ID" value="OAP12279.1"/>
    <property type="molecule type" value="Genomic_DNA"/>
</dbReference>
<feature type="domain" description="SHSP" evidence="5">
    <location>
        <begin position="62"/>
        <end position="160"/>
    </location>
</feature>
<evidence type="ECO:0000256" key="3">
    <source>
        <dbReference type="ARBA" id="ARBA00023242"/>
    </source>
</evidence>
<accession>A0A178W188</accession>
<dbReference type="PANTHER" id="PTHR15348">
    <property type="entry name" value="AT-RICH INTERACTIVE DOMAIN-CONTAINING PROTEIN ARID DOMAIN- CONTAINING PROTEIN DEAD RINGER PROTEIN B-CELL REGULATOR OF IGH TRANSCRIPTION BRIGHT"/>
    <property type="match status" value="1"/>
</dbReference>
<dbReference type="FunFam" id="2.60.40.790:FF:000014">
    <property type="entry name" value="AT-rich interactive domain-containing protein 3"/>
    <property type="match status" value="1"/>
</dbReference>
<sequence length="160" mass="17831">MQGWHSQRLLGSGEVTEPIVKEKGLNSTPKQKNLKNIGVQKQKTTTGMDLVFSHESEKQSTAEVIDVGPPADWVKINVRETKDCFEIFALVPGLLREEVRVQSDPAGRLVIAGQPEQLDNPWGITPFKKVVNFPARIDPLHTSAVVSLHGRLFVRVPFEQ</sequence>
<evidence type="ECO:0000256" key="4">
    <source>
        <dbReference type="PROSITE-ProRule" id="PRU00285"/>
    </source>
</evidence>
<dbReference type="GO" id="GO:0006357">
    <property type="term" value="P:regulation of transcription by RNA polymerase II"/>
    <property type="evidence" value="ECO:0007669"/>
    <property type="project" value="InterPro"/>
</dbReference>
<dbReference type="Gene3D" id="2.60.40.790">
    <property type="match status" value="1"/>
</dbReference>
<comment type="caution">
    <text evidence="6">The sequence shown here is derived from an EMBL/GenBank/DDBJ whole genome shotgun (WGS) entry which is preliminary data.</text>
</comment>
<evidence type="ECO:0000313" key="7">
    <source>
        <dbReference type="Proteomes" id="UP000078284"/>
    </source>
</evidence>
<reference evidence="7" key="1">
    <citation type="journal article" date="2016" name="Proc. Natl. Acad. Sci. U.S.A.">
        <title>Chromosome-level assembly of Arabidopsis thaliana Ler reveals the extent of translocation and inversion polymorphisms.</title>
        <authorList>
            <person name="Zapata L."/>
            <person name="Ding J."/>
            <person name="Willing E.M."/>
            <person name="Hartwig B."/>
            <person name="Bezdan D."/>
            <person name="Jiao W.B."/>
            <person name="Patel V."/>
            <person name="Velikkakam James G."/>
            <person name="Koornneef M."/>
            <person name="Ossowski S."/>
            <person name="Schneeberger K."/>
        </authorList>
    </citation>
    <scope>NUCLEOTIDE SEQUENCE [LARGE SCALE GENOMIC DNA]</scope>
    <source>
        <strain evidence="7">cv. Landsberg erecta</strain>
    </source>
</reference>
<keyword evidence="1" id="KW-0805">Transcription regulation</keyword>
<keyword evidence="2" id="KW-0804">Transcription</keyword>
<dbReference type="Proteomes" id="UP000078284">
    <property type="component" value="Chromosome 1"/>
</dbReference>
<comment type="similarity">
    <text evidence="4">Belongs to the small heat shock protein (HSP20) family.</text>
</comment>
<dbReference type="PROSITE" id="PS01031">
    <property type="entry name" value="SHSP"/>
    <property type="match status" value="1"/>
</dbReference>
<evidence type="ECO:0000256" key="1">
    <source>
        <dbReference type="ARBA" id="ARBA00023015"/>
    </source>
</evidence>
<dbReference type="AlphaFoldDB" id="A0A178W188"/>
<dbReference type="CDD" id="cd06464">
    <property type="entry name" value="ACD_sHsps-like"/>
    <property type="match status" value="1"/>
</dbReference>
<dbReference type="InterPro" id="IPR002068">
    <property type="entry name" value="A-crystallin/Hsp20_dom"/>
</dbReference>